<evidence type="ECO:0000313" key="2">
    <source>
        <dbReference type="EMBL" id="MBW4548195.1"/>
    </source>
</evidence>
<reference evidence="2" key="2">
    <citation type="journal article" date="2022" name="Microbiol. Resour. Announc.">
        <title>Metagenome Sequencing to Explore Phylogenomics of Terrestrial Cyanobacteria.</title>
        <authorList>
            <person name="Ward R.D."/>
            <person name="Stajich J.E."/>
            <person name="Johansen J.R."/>
            <person name="Huntemann M."/>
            <person name="Clum A."/>
            <person name="Foster B."/>
            <person name="Foster B."/>
            <person name="Roux S."/>
            <person name="Palaniappan K."/>
            <person name="Varghese N."/>
            <person name="Mukherjee S."/>
            <person name="Reddy T.B.K."/>
            <person name="Daum C."/>
            <person name="Copeland A."/>
            <person name="Chen I.A."/>
            <person name="Ivanova N.N."/>
            <person name="Kyrpides N.C."/>
            <person name="Shapiro N."/>
            <person name="Eloe-Fadrosh E.A."/>
            <person name="Pietrasiak N."/>
        </authorList>
    </citation>
    <scope>NUCLEOTIDE SEQUENCE</scope>
    <source>
        <strain evidence="2">CPER-KK1</strain>
    </source>
</reference>
<dbReference type="PANTHER" id="PTHR30032:SF4">
    <property type="entry name" value="AMIDASE ENHANCER"/>
    <property type="match status" value="1"/>
</dbReference>
<evidence type="ECO:0000259" key="1">
    <source>
        <dbReference type="Pfam" id="PF08486"/>
    </source>
</evidence>
<proteinExistence type="predicted"/>
<dbReference type="AlphaFoldDB" id="A0A951PQK3"/>
<comment type="caution">
    <text evidence="2">The sequence shown here is derived from an EMBL/GenBank/DDBJ whole genome shotgun (WGS) entry which is preliminary data.</text>
</comment>
<dbReference type="EMBL" id="JAHHIF010000056">
    <property type="protein sequence ID" value="MBW4548195.1"/>
    <property type="molecule type" value="Genomic_DNA"/>
</dbReference>
<evidence type="ECO:0000313" key="3">
    <source>
        <dbReference type="Proteomes" id="UP000753908"/>
    </source>
</evidence>
<dbReference type="NCBIfam" id="TIGR02669">
    <property type="entry name" value="SpoIID_LytB"/>
    <property type="match status" value="1"/>
</dbReference>
<dbReference type="Pfam" id="PF08486">
    <property type="entry name" value="SpoIID"/>
    <property type="match status" value="1"/>
</dbReference>
<dbReference type="InterPro" id="IPR013693">
    <property type="entry name" value="SpoIID/LytB_N"/>
</dbReference>
<dbReference type="InterPro" id="IPR051922">
    <property type="entry name" value="Bact_Sporulation_Assoc"/>
</dbReference>
<organism evidence="2 3">
    <name type="scientific">Symplocastrum torsivum CPER-KK1</name>
    <dbReference type="NCBI Taxonomy" id="450513"/>
    <lineage>
        <taxon>Bacteria</taxon>
        <taxon>Bacillati</taxon>
        <taxon>Cyanobacteriota</taxon>
        <taxon>Cyanophyceae</taxon>
        <taxon>Oscillatoriophycideae</taxon>
        <taxon>Oscillatoriales</taxon>
        <taxon>Microcoleaceae</taxon>
        <taxon>Symplocastrum</taxon>
    </lineage>
</organism>
<dbReference type="Proteomes" id="UP000753908">
    <property type="component" value="Unassembled WGS sequence"/>
</dbReference>
<dbReference type="GO" id="GO:0030288">
    <property type="term" value="C:outer membrane-bounded periplasmic space"/>
    <property type="evidence" value="ECO:0007669"/>
    <property type="project" value="TreeGrafter"/>
</dbReference>
<protein>
    <submittedName>
        <fullName evidence="2">SpoIID/LytB domain-containing protein</fullName>
    </submittedName>
</protein>
<dbReference type="GO" id="GO:0030435">
    <property type="term" value="P:sporulation resulting in formation of a cellular spore"/>
    <property type="evidence" value="ECO:0007669"/>
    <property type="project" value="InterPro"/>
</dbReference>
<accession>A0A951PQK3</accession>
<dbReference type="InterPro" id="IPR013486">
    <property type="entry name" value="SpoIID/LytB"/>
</dbReference>
<reference evidence="2" key="1">
    <citation type="submission" date="2021-05" db="EMBL/GenBank/DDBJ databases">
        <authorList>
            <person name="Pietrasiak N."/>
            <person name="Ward R."/>
            <person name="Stajich J.E."/>
            <person name="Kurbessoian T."/>
        </authorList>
    </citation>
    <scope>NUCLEOTIDE SEQUENCE</scope>
    <source>
        <strain evidence="2">CPER-KK1</strain>
    </source>
</reference>
<feature type="domain" description="Sporulation stage II protein D amidase enhancer LytB N-terminal" evidence="1">
    <location>
        <begin position="129"/>
        <end position="218"/>
    </location>
</feature>
<gene>
    <name evidence="2" type="ORF">KME25_27695</name>
</gene>
<sequence length="383" mass="41321">MASRHFSVSLMSLLKQMILLGGRHWWLSFLLWIVLVGPAQAAMELRVAIKDGVSRVQVGSSTNAIVRDSAGQQVGELEAMNAFSAQGGGGNVALGQWRSQSLWVEPAGDGYVWIGDRWYRGRTQLVPTSKGLTAVNHVNLEHYLYSVLGAEMSPSWPLEALKAQAVAARSFALHKRSSGNSAYDVTNTTSSQVYKGIETEAQSTHQAVNATAGQVMTYGGKVILAAFHSSSGGHTENVEDIWTQPLPYLRGVADYDMGAPVFQWTKSFSRGEMSRLISGVGNVVSMTPERRTPQGRVVTMKVQGDRGTKRVSGNDLRSALGLRSTLFAVSSTGSGFQIDGRGYGHGLGLSQWGAHNLAAQGTNYQQILGHYYQSATLAQLQAN</sequence>
<dbReference type="PANTHER" id="PTHR30032">
    <property type="entry name" value="N-ACETYLMURAMOYL-L-ALANINE AMIDASE-RELATED"/>
    <property type="match status" value="1"/>
</dbReference>
<name>A0A951PQK3_9CYAN</name>